<gene>
    <name evidence="1" type="ORF">Pcinc_020457</name>
</gene>
<reference evidence="1" key="1">
    <citation type="submission" date="2023-10" db="EMBL/GenBank/DDBJ databases">
        <title>Genome assemblies of two species of porcelain crab, Petrolisthes cinctipes and Petrolisthes manimaculis (Anomura: Porcellanidae).</title>
        <authorList>
            <person name="Angst P."/>
        </authorList>
    </citation>
    <scope>NUCLEOTIDE SEQUENCE</scope>
    <source>
        <strain evidence="1">PB745_01</strain>
        <tissue evidence="1">Gill</tissue>
    </source>
</reference>
<protein>
    <submittedName>
        <fullName evidence="1">Uncharacterized protein</fullName>
    </submittedName>
</protein>
<name>A0AAE1FML7_PETCI</name>
<accession>A0AAE1FML7</accession>
<dbReference type="AlphaFoldDB" id="A0AAE1FML7"/>
<proteinExistence type="predicted"/>
<evidence type="ECO:0000313" key="2">
    <source>
        <dbReference type="Proteomes" id="UP001286313"/>
    </source>
</evidence>
<dbReference type="Proteomes" id="UP001286313">
    <property type="component" value="Unassembled WGS sequence"/>
</dbReference>
<sequence length="150" mass="17177">MNGEAGVSSPGCTCECVVDGVDGCKPGHCDMEDKLLPTLLTDPKEQQGCYSLVPTRKNLMIVTQKLHFWLLLLQGLYRSGDLLGYRRGNAEGNEREVEEPHEKKIYQRRKTDELLLAPPDVMHRHYFSELHQNKQQDFSEDEQDNPVHQI</sequence>
<keyword evidence="2" id="KW-1185">Reference proteome</keyword>
<evidence type="ECO:0000313" key="1">
    <source>
        <dbReference type="EMBL" id="KAK3874638.1"/>
    </source>
</evidence>
<dbReference type="EMBL" id="JAWQEG010002087">
    <property type="protein sequence ID" value="KAK3874638.1"/>
    <property type="molecule type" value="Genomic_DNA"/>
</dbReference>
<organism evidence="1 2">
    <name type="scientific">Petrolisthes cinctipes</name>
    <name type="common">Flat porcelain crab</name>
    <dbReference type="NCBI Taxonomy" id="88211"/>
    <lineage>
        <taxon>Eukaryota</taxon>
        <taxon>Metazoa</taxon>
        <taxon>Ecdysozoa</taxon>
        <taxon>Arthropoda</taxon>
        <taxon>Crustacea</taxon>
        <taxon>Multicrustacea</taxon>
        <taxon>Malacostraca</taxon>
        <taxon>Eumalacostraca</taxon>
        <taxon>Eucarida</taxon>
        <taxon>Decapoda</taxon>
        <taxon>Pleocyemata</taxon>
        <taxon>Anomura</taxon>
        <taxon>Galatheoidea</taxon>
        <taxon>Porcellanidae</taxon>
        <taxon>Petrolisthes</taxon>
    </lineage>
</organism>
<comment type="caution">
    <text evidence="1">The sequence shown here is derived from an EMBL/GenBank/DDBJ whole genome shotgun (WGS) entry which is preliminary data.</text>
</comment>